<feature type="region of interest" description="Disordered" evidence="1">
    <location>
        <begin position="1"/>
        <end position="55"/>
    </location>
</feature>
<dbReference type="Pfam" id="PF08595">
    <property type="entry name" value="RXT2_N"/>
    <property type="match status" value="1"/>
</dbReference>
<feature type="compositionally biased region" description="Pro residues" evidence="1">
    <location>
        <begin position="82"/>
        <end position="94"/>
    </location>
</feature>
<dbReference type="EMBL" id="MCFL01000002">
    <property type="protein sequence ID" value="ORZ41024.1"/>
    <property type="molecule type" value="Genomic_DNA"/>
</dbReference>
<comment type="caution">
    <text evidence="3">The sequence shown here is derived from an EMBL/GenBank/DDBJ whole genome shotgun (WGS) entry which is preliminary data.</text>
</comment>
<accession>A0A1Y2I489</accession>
<feature type="compositionally biased region" description="Low complexity" evidence="1">
    <location>
        <begin position="9"/>
        <end position="55"/>
    </location>
</feature>
<dbReference type="OrthoDB" id="5584693at2759"/>
<dbReference type="Proteomes" id="UP000193411">
    <property type="component" value="Unassembled WGS sequence"/>
</dbReference>
<evidence type="ECO:0000313" key="4">
    <source>
        <dbReference type="Proteomes" id="UP000193411"/>
    </source>
</evidence>
<dbReference type="AlphaFoldDB" id="A0A1Y2I489"/>
<feature type="region of interest" description="Disordered" evidence="1">
    <location>
        <begin position="70"/>
        <end position="108"/>
    </location>
</feature>
<feature type="domain" description="Transcriptional regulatory protein RXT2 N-terminal" evidence="2">
    <location>
        <begin position="180"/>
        <end position="250"/>
    </location>
</feature>
<dbReference type="InterPro" id="IPR013904">
    <property type="entry name" value="RXT2_N"/>
</dbReference>
<evidence type="ECO:0000256" key="1">
    <source>
        <dbReference type="SAM" id="MobiDB-lite"/>
    </source>
</evidence>
<keyword evidence="4" id="KW-1185">Reference proteome</keyword>
<reference evidence="3 4" key="1">
    <citation type="submission" date="2016-07" db="EMBL/GenBank/DDBJ databases">
        <title>Pervasive Adenine N6-methylation of Active Genes in Fungi.</title>
        <authorList>
            <consortium name="DOE Joint Genome Institute"/>
            <person name="Mondo S.J."/>
            <person name="Dannebaum R.O."/>
            <person name="Kuo R.C."/>
            <person name="Labutti K."/>
            <person name="Haridas S."/>
            <person name="Kuo A."/>
            <person name="Salamov A."/>
            <person name="Ahrendt S.R."/>
            <person name="Lipzen A."/>
            <person name="Sullivan W."/>
            <person name="Andreopoulos W.B."/>
            <person name="Clum A."/>
            <person name="Lindquist E."/>
            <person name="Daum C."/>
            <person name="Ramamoorthy G.K."/>
            <person name="Gryganskyi A."/>
            <person name="Culley D."/>
            <person name="Magnuson J.K."/>
            <person name="James T.Y."/>
            <person name="O'Malley M.A."/>
            <person name="Stajich J.E."/>
            <person name="Spatafora J.W."/>
            <person name="Visel A."/>
            <person name="Grigoriev I.V."/>
        </authorList>
    </citation>
    <scope>NUCLEOTIDE SEQUENCE [LARGE SCALE GENOMIC DNA]</scope>
    <source>
        <strain evidence="3 4">PL171</strain>
    </source>
</reference>
<organism evidence="3 4">
    <name type="scientific">Catenaria anguillulae PL171</name>
    <dbReference type="NCBI Taxonomy" id="765915"/>
    <lineage>
        <taxon>Eukaryota</taxon>
        <taxon>Fungi</taxon>
        <taxon>Fungi incertae sedis</taxon>
        <taxon>Blastocladiomycota</taxon>
        <taxon>Blastocladiomycetes</taxon>
        <taxon>Blastocladiales</taxon>
        <taxon>Catenariaceae</taxon>
        <taxon>Catenaria</taxon>
    </lineage>
</organism>
<sequence length="318" mass="34297">MRSSSFDPARANMSSSAPAAASKRTRKSTAGSSHGATSSPTPSGPNANPAASSFSHAATAATTAYVMPADLPLPPTLMIDPPSEPDPDFVPPFLEPGARQLSTPNNRGRKLLIQSQPAPSTPQFPQWSAPKSDVAAMMGLGPRPDIRAPLSGDPFAKKTQFRLPQSDNYYAAYAEPASIKKRQREDSIEDDANVADLLQPATSLDDFMSRPEMCDLHNAKQYPKLTMSVMDVVKNEQVLHNSLARFLRALQAEVSGPLDQNAPERKARDAAVELLGSTGEVIAQFQDVSVGLAHTAHQQQYLWKVIRDKAGPQRDHHG</sequence>
<evidence type="ECO:0000259" key="2">
    <source>
        <dbReference type="Pfam" id="PF08595"/>
    </source>
</evidence>
<gene>
    <name evidence="3" type="ORF">BCR44DRAFT_76722</name>
</gene>
<name>A0A1Y2I489_9FUNG</name>
<protein>
    <recommendedName>
        <fullName evidence="2">Transcriptional regulatory protein RXT2 N-terminal domain-containing protein</fullName>
    </recommendedName>
</protein>
<proteinExistence type="predicted"/>
<evidence type="ECO:0000313" key="3">
    <source>
        <dbReference type="EMBL" id="ORZ41024.1"/>
    </source>
</evidence>